<keyword evidence="9" id="KW-0131">Cell cycle</keyword>
<dbReference type="InterPro" id="IPR037041">
    <property type="entry name" value="Trigger_fac_C_sf"/>
</dbReference>
<dbReference type="EMBL" id="MFMW01000023">
    <property type="protein sequence ID" value="OGG87036.1"/>
    <property type="molecule type" value="Genomic_DNA"/>
</dbReference>
<evidence type="ECO:0000256" key="2">
    <source>
        <dbReference type="ARBA" id="ARBA00005464"/>
    </source>
</evidence>
<evidence type="ECO:0000256" key="5">
    <source>
        <dbReference type="ARBA" id="ARBA00023110"/>
    </source>
</evidence>
<dbReference type="SUPFAM" id="SSF102735">
    <property type="entry name" value="Trigger factor ribosome-binding domain"/>
    <property type="match status" value="1"/>
</dbReference>
<keyword evidence="9" id="KW-0963">Cytoplasm</keyword>
<comment type="domain">
    <text evidence="9">Consists of 3 domains; the N-terminus binds the ribosome, the middle domain has PPIase activity, while the C-terminus has intrinsic chaperone activity on its own.</text>
</comment>
<gene>
    <name evidence="9" type="primary">tig</name>
    <name evidence="13" type="ORF">A3B87_02165</name>
</gene>
<dbReference type="GO" id="GO:0044183">
    <property type="term" value="F:protein folding chaperone"/>
    <property type="evidence" value="ECO:0007669"/>
    <property type="project" value="TreeGrafter"/>
</dbReference>
<keyword evidence="5 9" id="KW-0697">Rotamase</keyword>
<dbReference type="GO" id="GO:0051301">
    <property type="term" value="P:cell division"/>
    <property type="evidence" value="ECO:0007669"/>
    <property type="project" value="UniProtKB-KW"/>
</dbReference>
<feature type="domain" description="PPIase FKBP-type" evidence="10">
    <location>
        <begin position="157"/>
        <end position="238"/>
    </location>
</feature>
<evidence type="ECO:0000313" key="14">
    <source>
        <dbReference type="Proteomes" id="UP000179136"/>
    </source>
</evidence>
<protein>
    <recommendedName>
        <fullName evidence="4 9">Trigger factor</fullName>
        <shortName evidence="9">TF</shortName>
        <ecNumber evidence="3 9">5.2.1.8</ecNumber>
    </recommendedName>
    <alternativeName>
        <fullName evidence="8 9">PPIase</fullName>
    </alternativeName>
</protein>
<dbReference type="AlphaFoldDB" id="A0A1F6FMG4"/>
<evidence type="ECO:0000256" key="1">
    <source>
        <dbReference type="ARBA" id="ARBA00000971"/>
    </source>
</evidence>
<evidence type="ECO:0000256" key="6">
    <source>
        <dbReference type="ARBA" id="ARBA00023186"/>
    </source>
</evidence>
<sequence>MQIQLNNLPKSQAELIIEITPQEYQPQLEAAAKKLSQRIKIDGFRPGNVPYNIMVQKMGEGEIMNEALDEIITRTFVKAIIEKKLDTLGQPKIDITKMAPGNNLIYKATAILLPKVELPDLNSIKIKKDQIKIEDKELNRALAHLAKYRAAEKLVDRAAQKTDLVKLDYNIAIAGVPQDGGQQKDFEVYLGDSHMVPGFEQEIIGLKRNDAKKFDIKFPANYFQKNFAGKNATFDVKINGVYKLNIPNLDDDFARSLGKFKNLTEVKEQIKQNIQAEKTTEQDKKLENEMLNKIIEKSKFDDLPDKIIANEVEAIIYELESDLTAKGLKIETWLANMKKTMDEFKHNLRPQAEIRVKSALVIRAVAGKENIKVDDSEVATEIKKLKKIYQSNPKIEKQLQSPAYKAHLANILNGQKVVEWLKGKIVN</sequence>
<dbReference type="Proteomes" id="UP000179136">
    <property type="component" value="Unassembled WGS sequence"/>
</dbReference>
<dbReference type="STRING" id="1798561.A3B87_02165"/>
<comment type="function">
    <text evidence="9">Involved in protein export. Acts as a chaperone by maintaining the newly synthesized protein in an open conformation. Functions as a peptidyl-prolyl cis-trans isomerase.</text>
</comment>
<dbReference type="InterPro" id="IPR001179">
    <property type="entry name" value="PPIase_FKBP_dom"/>
</dbReference>
<dbReference type="HAMAP" id="MF_00303">
    <property type="entry name" value="Trigger_factor_Tig"/>
    <property type="match status" value="1"/>
</dbReference>
<keyword evidence="9" id="KW-0132">Cell division</keyword>
<evidence type="ECO:0000259" key="10">
    <source>
        <dbReference type="Pfam" id="PF00254"/>
    </source>
</evidence>
<dbReference type="Gene3D" id="1.10.3120.10">
    <property type="entry name" value="Trigger factor, C-terminal domain"/>
    <property type="match status" value="1"/>
</dbReference>
<dbReference type="GO" id="GO:0051083">
    <property type="term" value="P:'de novo' cotranslational protein folding"/>
    <property type="evidence" value="ECO:0007669"/>
    <property type="project" value="TreeGrafter"/>
</dbReference>
<reference evidence="13 14" key="1">
    <citation type="journal article" date="2016" name="Nat. Commun.">
        <title>Thousands of microbial genomes shed light on interconnected biogeochemical processes in an aquifer system.</title>
        <authorList>
            <person name="Anantharaman K."/>
            <person name="Brown C.T."/>
            <person name="Hug L.A."/>
            <person name="Sharon I."/>
            <person name="Castelle C.J."/>
            <person name="Probst A.J."/>
            <person name="Thomas B.C."/>
            <person name="Singh A."/>
            <person name="Wilkins M.J."/>
            <person name="Karaoz U."/>
            <person name="Brodie E.L."/>
            <person name="Williams K.H."/>
            <person name="Hubbard S.S."/>
            <person name="Banfield J.F."/>
        </authorList>
    </citation>
    <scope>NUCLEOTIDE SEQUENCE [LARGE SCALE GENOMIC DNA]</scope>
</reference>
<dbReference type="Pfam" id="PF05698">
    <property type="entry name" value="Trigger_C"/>
    <property type="match status" value="1"/>
</dbReference>
<comment type="catalytic activity">
    <reaction evidence="1 9">
        <text>[protein]-peptidylproline (omega=180) = [protein]-peptidylproline (omega=0)</text>
        <dbReference type="Rhea" id="RHEA:16237"/>
        <dbReference type="Rhea" id="RHEA-COMP:10747"/>
        <dbReference type="Rhea" id="RHEA-COMP:10748"/>
        <dbReference type="ChEBI" id="CHEBI:83833"/>
        <dbReference type="ChEBI" id="CHEBI:83834"/>
        <dbReference type="EC" id="5.2.1.8"/>
    </reaction>
</comment>
<dbReference type="InterPro" id="IPR027304">
    <property type="entry name" value="Trigger_fact/SurA_dom_sf"/>
</dbReference>
<evidence type="ECO:0000256" key="4">
    <source>
        <dbReference type="ARBA" id="ARBA00016902"/>
    </source>
</evidence>
<dbReference type="InterPro" id="IPR008880">
    <property type="entry name" value="Trigger_fac_C"/>
</dbReference>
<dbReference type="PANTHER" id="PTHR30560">
    <property type="entry name" value="TRIGGER FACTOR CHAPERONE AND PEPTIDYL-PROLYL CIS/TRANS ISOMERASE"/>
    <property type="match status" value="1"/>
</dbReference>
<dbReference type="PIRSF" id="PIRSF003095">
    <property type="entry name" value="Trigger_factor"/>
    <property type="match status" value="1"/>
</dbReference>
<dbReference type="Pfam" id="PF00254">
    <property type="entry name" value="FKBP_C"/>
    <property type="match status" value="1"/>
</dbReference>
<dbReference type="SUPFAM" id="SSF54534">
    <property type="entry name" value="FKBP-like"/>
    <property type="match status" value="1"/>
</dbReference>
<accession>A0A1F6FMG4</accession>
<proteinExistence type="inferred from homology"/>
<dbReference type="GO" id="GO:0005737">
    <property type="term" value="C:cytoplasm"/>
    <property type="evidence" value="ECO:0007669"/>
    <property type="project" value="UniProtKB-SubCell"/>
</dbReference>
<dbReference type="SUPFAM" id="SSF109998">
    <property type="entry name" value="Triger factor/SurA peptide-binding domain-like"/>
    <property type="match status" value="1"/>
</dbReference>
<dbReference type="GO" id="GO:0043022">
    <property type="term" value="F:ribosome binding"/>
    <property type="evidence" value="ECO:0007669"/>
    <property type="project" value="TreeGrafter"/>
</dbReference>
<dbReference type="InterPro" id="IPR036611">
    <property type="entry name" value="Trigger_fac_ribosome-bd_sf"/>
</dbReference>
<feature type="domain" description="Trigger factor ribosome-binding bacterial" evidence="11">
    <location>
        <begin position="1"/>
        <end position="144"/>
    </location>
</feature>
<feature type="domain" description="Trigger factor C-terminal" evidence="12">
    <location>
        <begin position="263"/>
        <end position="422"/>
    </location>
</feature>
<dbReference type="Gene3D" id="3.30.70.1050">
    <property type="entry name" value="Trigger factor ribosome-binding domain"/>
    <property type="match status" value="1"/>
</dbReference>
<name>A0A1F6FMG4_9BACT</name>
<organism evidence="13 14">
    <name type="scientific">Candidatus Kuenenbacteria bacterium RIFCSPHIGHO2_02_FULL_39_13</name>
    <dbReference type="NCBI Taxonomy" id="1798561"/>
    <lineage>
        <taxon>Bacteria</taxon>
        <taxon>Candidatus Kueneniibacteriota</taxon>
    </lineage>
</organism>
<dbReference type="Gene3D" id="3.10.50.40">
    <property type="match status" value="1"/>
</dbReference>
<comment type="similarity">
    <text evidence="2 9">Belongs to the FKBP-type PPIase family. Tig subfamily.</text>
</comment>
<dbReference type="InterPro" id="IPR046357">
    <property type="entry name" value="PPIase_dom_sf"/>
</dbReference>
<comment type="subcellular location">
    <subcellularLocation>
        <location evidence="9">Cytoplasm</location>
    </subcellularLocation>
    <text evidence="9">About half TF is bound to the ribosome near the polypeptide exit tunnel while the other half is free in the cytoplasm.</text>
</comment>
<dbReference type="GO" id="GO:0015031">
    <property type="term" value="P:protein transport"/>
    <property type="evidence" value="ECO:0007669"/>
    <property type="project" value="UniProtKB-UniRule"/>
</dbReference>
<dbReference type="GO" id="GO:0043335">
    <property type="term" value="P:protein unfolding"/>
    <property type="evidence" value="ECO:0007669"/>
    <property type="project" value="TreeGrafter"/>
</dbReference>
<evidence type="ECO:0000259" key="11">
    <source>
        <dbReference type="Pfam" id="PF05697"/>
    </source>
</evidence>
<dbReference type="PANTHER" id="PTHR30560:SF3">
    <property type="entry name" value="TRIGGER FACTOR-LIKE PROTEIN TIG, CHLOROPLASTIC"/>
    <property type="match status" value="1"/>
</dbReference>
<dbReference type="EC" id="5.2.1.8" evidence="3 9"/>
<keyword evidence="7 9" id="KW-0413">Isomerase</keyword>
<evidence type="ECO:0000256" key="8">
    <source>
        <dbReference type="ARBA" id="ARBA00029986"/>
    </source>
</evidence>
<dbReference type="InterPro" id="IPR005215">
    <property type="entry name" value="Trig_fac"/>
</dbReference>
<dbReference type="NCBIfam" id="TIGR00115">
    <property type="entry name" value="tig"/>
    <property type="match status" value="1"/>
</dbReference>
<evidence type="ECO:0000256" key="3">
    <source>
        <dbReference type="ARBA" id="ARBA00013194"/>
    </source>
</evidence>
<evidence type="ECO:0000256" key="9">
    <source>
        <dbReference type="HAMAP-Rule" id="MF_00303"/>
    </source>
</evidence>
<comment type="caution">
    <text evidence="13">The sequence shown here is derived from an EMBL/GenBank/DDBJ whole genome shotgun (WGS) entry which is preliminary data.</text>
</comment>
<evidence type="ECO:0000256" key="7">
    <source>
        <dbReference type="ARBA" id="ARBA00023235"/>
    </source>
</evidence>
<dbReference type="InterPro" id="IPR008881">
    <property type="entry name" value="Trigger_fac_ribosome-bd_bac"/>
</dbReference>
<keyword evidence="6 9" id="KW-0143">Chaperone</keyword>
<evidence type="ECO:0000313" key="13">
    <source>
        <dbReference type="EMBL" id="OGG87036.1"/>
    </source>
</evidence>
<evidence type="ECO:0000259" key="12">
    <source>
        <dbReference type="Pfam" id="PF05698"/>
    </source>
</evidence>
<dbReference type="Pfam" id="PF05697">
    <property type="entry name" value="Trigger_N"/>
    <property type="match status" value="1"/>
</dbReference>
<dbReference type="GO" id="GO:0003755">
    <property type="term" value="F:peptidyl-prolyl cis-trans isomerase activity"/>
    <property type="evidence" value="ECO:0007669"/>
    <property type="project" value="UniProtKB-UniRule"/>
</dbReference>